<dbReference type="Gene3D" id="3.30.360.10">
    <property type="entry name" value="Dihydrodipicolinate Reductase, domain 2"/>
    <property type="match status" value="1"/>
</dbReference>
<evidence type="ECO:0000256" key="6">
    <source>
        <dbReference type="ARBA" id="ARBA00023277"/>
    </source>
</evidence>
<keyword evidence="5 7" id="KW-0560">Oxidoreductase</keyword>
<comment type="pathway">
    <text evidence="1 7">Carbohydrate degradation; pentose phosphate pathway; D-ribulose 5-phosphate from D-glucose 6-phosphate (oxidative stage): step 1/3.</text>
</comment>
<evidence type="ECO:0000313" key="10">
    <source>
        <dbReference type="EMBL" id="OIQ60128.1"/>
    </source>
</evidence>
<dbReference type="Proteomes" id="UP000182811">
    <property type="component" value="Unassembled WGS sequence"/>
</dbReference>
<comment type="caution">
    <text evidence="10">The sequence shown here is derived from an EMBL/GenBank/DDBJ whole genome shotgun (WGS) entry which is preliminary data.</text>
</comment>
<dbReference type="InterPro" id="IPR022674">
    <property type="entry name" value="G6P_DH_NAD-bd"/>
</dbReference>
<comment type="function">
    <text evidence="7">Catalyzes the oxidation of glucose 6-phosphate to 6-phosphogluconolactone.</text>
</comment>
<dbReference type="HAMAP" id="MF_00966">
    <property type="entry name" value="G6PD"/>
    <property type="match status" value="1"/>
</dbReference>
<dbReference type="GO" id="GO:0005829">
    <property type="term" value="C:cytosol"/>
    <property type="evidence" value="ECO:0007669"/>
    <property type="project" value="TreeGrafter"/>
</dbReference>
<evidence type="ECO:0000256" key="7">
    <source>
        <dbReference type="HAMAP-Rule" id="MF_00966"/>
    </source>
</evidence>
<feature type="binding site" evidence="7">
    <location>
        <position position="49"/>
    </location>
    <ligand>
        <name>NADP(+)</name>
        <dbReference type="ChEBI" id="CHEBI:58349"/>
    </ligand>
</feature>
<feature type="binding site" evidence="7">
    <location>
        <begin position="15"/>
        <end position="22"/>
    </location>
    <ligand>
        <name>NADP(+)</name>
        <dbReference type="ChEBI" id="CHEBI:58349"/>
    </ligand>
</feature>
<feature type="binding site" evidence="7">
    <location>
        <position position="354"/>
    </location>
    <ligand>
        <name>substrate</name>
    </ligand>
</feature>
<feature type="binding site" evidence="7">
    <location>
        <position position="244"/>
    </location>
    <ligand>
        <name>substrate</name>
    </ligand>
</feature>
<dbReference type="GO" id="GO:0004345">
    <property type="term" value="F:glucose-6-phosphate dehydrogenase activity"/>
    <property type="evidence" value="ECO:0007669"/>
    <property type="project" value="UniProtKB-UniRule"/>
</dbReference>
<dbReference type="InterPro" id="IPR019796">
    <property type="entry name" value="G6P_DH_AS"/>
</dbReference>
<gene>
    <name evidence="7 10" type="primary">zwf</name>
    <name evidence="10" type="ORF">MOTE_09620</name>
</gene>
<evidence type="ECO:0000256" key="3">
    <source>
        <dbReference type="ARBA" id="ARBA00022526"/>
    </source>
</evidence>
<evidence type="ECO:0000256" key="5">
    <source>
        <dbReference type="ARBA" id="ARBA00023002"/>
    </source>
</evidence>
<dbReference type="NCBIfam" id="TIGR00871">
    <property type="entry name" value="zwf"/>
    <property type="match status" value="1"/>
</dbReference>
<dbReference type="PANTHER" id="PTHR23429">
    <property type="entry name" value="GLUCOSE-6-PHOSPHATE 1-DEHYDROGENASE G6PD"/>
    <property type="match status" value="1"/>
</dbReference>
<feature type="domain" description="Glucose-6-phosphate dehydrogenase NAD-binding" evidence="8">
    <location>
        <begin position="12"/>
        <end position="196"/>
    </location>
</feature>
<dbReference type="GO" id="GO:0050661">
    <property type="term" value="F:NADP binding"/>
    <property type="evidence" value="ECO:0007669"/>
    <property type="project" value="UniProtKB-UniRule"/>
</dbReference>
<dbReference type="PIRSF" id="PIRSF000110">
    <property type="entry name" value="G6PD"/>
    <property type="match status" value="1"/>
</dbReference>
<reference evidence="10 11" key="1">
    <citation type="submission" date="2016-08" db="EMBL/GenBank/DDBJ databases">
        <title>Genome-based comparison of Moorella thermoacetic strains.</title>
        <authorList>
            <person name="Poehlein A."/>
            <person name="Bengelsdorf F.R."/>
            <person name="Esser C."/>
            <person name="Duerre P."/>
            <person name="Daniel R."/>
        </authorList>
    </citation>
    <scope>NUCLEOTIDE SEQUENCE [LARGE SCALE GENOMIC DNA]</scope>
    <source>
        <strain evidence="10 11">DSM 21394</strain>
    </source>
</reference>
<dbReference type="Pfam" id="PF02781">
    <property type="entry name" value="G6PD_C"/>
    <property type="match status" value="1"/>
</dbReference>
<protein>
    <recommendedName>
        <fullName evidence="7">Glucose-6-phosphate 1-dehydrogenase</fullName>
        <shortName evidence="7">G6PD</shortName>
        <ecNumber evidence="7">1.1.1.49</ecNumber>
    </recommendedName>
</protein>
<dbReference type="Pfam" id="PF00479">
    <property type="entry name" value="G6PD_N"/>
    <property type="match status" value="1"/>
</dbReference>
<feature type="domain" description="Glucose-6-phosphate dehydrogenase C-terminal" evidence="9">
    <location>
        <begin position="198"/>
        <end position="495"/>
    </location>
</feature>
<evidence type="ECO:0000256" key="4">
    <source>
        <dbReference type="ARBA" id="ARBA00022857"/>
    </source>
</evidence>
<dbReference type="EMBL" id="MDDC01000006">
    <property type="protein sequence ID" value="OIQ60128.1"/>
    <property type="molecule type" value="Genomic_DNA"/>
</dbReference>
<evidence type="ECO:0000256" key="1">
    <source>
        <dbReference type="ARBA" id="ARBA00004937"/>
    </source>
</evidence>
<dbReference type="InterPro" id="IPR001282">
    <property type="entry name" value="G6P_DH"/>
</dbReference>
<dbReference type="PROSITE" id="PS00069">
    <property type="entry name" value="G6P_DEHYDROGENASE"/>
    <property type="match status" value="1"/>
</dbReference>
<comment type="catalytic activity">
    <reaction evidence="7">
        <text>D-glucose 6-phosphate + NADP(+) = 6-phospho-D-glucono-1,5-lactone + NADPH + H(+)</text>
        <dbReference type="Rhea" id="RHEA:15841"/>
        <dbReference type="ChEBI" id="CHEBI:15378"/>
        <dbReference type="ChEBI" id="CHEBI:57783"/>
        <dbReference type="ChEBI" id="CHEBI:57955"/>
        <dbReference type="ChEBI" id="CHEBI:58349"/>
        <dbReference type="ChEBI" id="CHEBI:61548"/>
        <dbReference type="EC" id="1.1.1.49"/>
    </reaction>
</comment>
<evidence type="ECO:0000256" key="2">
    <source>
        <dbReference type="ARBA" id="ARBA00009975"/>
    </source>
</evidence>
<feature type="active site" description="Proton acceptor" evidence="7">
    <location>
        <position position="249"/>
    </location>
</feature>
<evidence type="ECO:0000259" key="9">
    <source>
        <dbReference type="Pfam" id="PF02781"/>
    </source>
</evidence>
<dbReference type="AlphaFoldDB" id="A0A1J5NPE0"/>
<dbReference type="SUPFAM" id="SSF55347">
    <property type="entry name" value="Glyceraldehyde-3-phosphate dehydrogenase-like, C-terminal domain"/>
    <property type="match status" value="1"/>
</dbReference>
<proteinExistence type="inferred from homology"/>
<feature type="binding site" evidence="7">
    <location>
        <position position="225"/>
    </location>
    <ligand>
        <name>substrate</name>
    </ligand>
</feature>
<evidence type="ECO:0000259" key="8">
    <source>
        <dbReference type="Pfam" id="PF00479"/>
    </source>
</evidence>
<organism evidence="10 11">
    <name type="scientific">Neomoorella thermoacetica</name>
    <name type="common">Clostridium thermoaceticum</name>
    <dbReference type="NCBI Taxonomy" id="1525"/>
    <lineage>
        <taxon>Bacteria</taxon>
        <taxon>Bacillati</taxon>
        <taxon>Bacillota</taxon>
        <taxon>Clostridia</taxon>
        <taxon>Neomoorellales</taxon>
        <taxon>Neomoorellaceae</taxon>
        <taxon>Neomoorella</taxon>
    </lineage>
</organism>
<name>A0A1J5NPE0_NEOTH</name>
<sequence>MAPDRLDNSLLVIFGGTGDLARRKLYPALFNLFVDGFLPPALRVIAVGRRDFTRDSFRQEILLPSLETFSRRTAYLNTYFRPFATRLHYFRTDIYEPGGYTRLGQFLVEIEEEEAGCRGNRIFYLAVAPEHFGPVVRNLKETGLVPARGWQRVVIEKPFGHDLPSATELNRQLRAAFSEKEIYRIDHYLGKEMIQNIMVIRFANTFFEPVWNNKYIDHVQITSAETAGVEDRGSYYDRAGALRDMVQNHLLQLVTLVAMEPPASLATEAVRDEKVKVLRSLKPLNIAAVGKNAIRGQYGAGEIDGQGVPPYRQEREVDPHSITETFVALKLFIENFRWAGVPFYLRTGKRLPVKVTEIIIQFKSLPDILYFKEYGELRPNLLVIRVQPLEGVFVQLNAKRPGNNNYIAPIRLDFCQNCEVGVNSPEAYERLLYDVMRGDPTLFTRWDEVEAAWQFVDPIANAWAARPPLFPNYAAGQWGPPAARELLIRDGRHWWQEDELPPQRG</sequence>
<dbReference type="EC" id="1.1.1.49" evidence="7"/>
<evidence type="ECO:0000313" key="11">
    <source>
        <dbReference type="Proteomes" id="UP000182811"/>
    </source>
</evidence>
<accession>A0A1J5NPE0</accession>
<dbReference type="PRINTS" id="PR00079">
    <property type="entry name" value="G6PDHDRGNASE"/>
</dbReference>
<feature type="binding site" evidence="7">
    <location>
        <position position="349"/>
    </location>
    <ligand>
        <name>substrate</name>
    </ligand>
</feature>
<dbReference type="PANTHER" id="PTHR23429:SF0">
    <property type="entry name" value="GLUCOSE-6-PHOSPHATE 1-DEHYDROGENASE"/>
    <property type="match status" value="1"/>
</dbReference>
<feature type="binding site" evidence="7">
    <location>
        <begin position="93"/>
        <end position="94"/>
    </location>
    <ligand>
        <name>NADP(+)</name>
        <dbReference type="ChEBI" id="CHEBI:58349"/>
    </ligand>
</feature>
<dbReference type="SUPFAM" id="SSF51735">
    <property type="entry name" value="NAD(P)-binding Rossmann-fold domains"/>
    <property type="match status" value="1"/>
</dbReference>
<feature type="binding site" evidence="7">
    <location>
        <position position="157"/>
    </location>
    <ligand>
        <name>NADP(+)</name>
        <dbReference type="ChEBI" id="CHEBI:58349"/>
    </ligand>
</feature>
<feature type="binding site" evidence="7">
    <location>
        <position position="191"/>
    </location>
    <ligand>
        <name>substrate</name>
    </ligand>
</feature>
<dbReference type="GO" id="GO:0006006">
    <property type="term" value="P:glucose metabolic process"/>
    <property type="evidence" value="ECO:0007669"/>
    <property type="project" value="UniProtKB-KW"/>
</dbReference>
<dbReference type="Gene3D" id="3.40.50.720">
    <property type="entry name" value="NAD(P)-binding Rossmann-like Domain"/>
    <property type="match status" value="1"/>
</dbReference>
<dbReference type="InterPro" id="IPR036291">
    <property type="entry name" value="NAD(P)-bd_dom_sf"/>
</dbReference>
<keyword evidence="4 7" id="KW-0521">NADP</keyword>
<comment type="similarity">
    <text evidence="2 7">Belongs to the glucose-6-phosphate dehydrogenase family.</text>
</comment>
<dbReference type="UniPathway" id="UPA00115">
    <property type="reaction ID" value="UER00408"/>
</dbReference>
<keyword evidence="3 7" id="KW-0313">Glucose metabolism</keyword>
<feature type="binding site" evidence="7">
    <location>
        <position position="187"/>
    </location>
    <ligand>
        <name>substrate</name>
    </ligand>
</feature>
<dbReference type="OrthoDB" id="9802739at2"/>
<dbReference type="GO" id="GO:0009051">
    <property type="term" value="P:pentose-phosphate shunt, oxidative branch"/>
    <property type="evidence" value="ECO:0007669"/>
    <property type="project" value="TreeGrafter"/>
</dbReference>
<keyword evidence="6 7" id="KW-0119">Carbohydrate metabolism</keyword>
<dbReference type="InterPro" id="IPR022675">
    <property type="entry name" value="G6P_DH_C"/>
</dbReference>